<dbReference type="EMBL" id="GBXM01098118">
    <property type="protein sequence ID" value="JAH10459.1"/>
    <property type="molecule type" value="Transcribed_RNA"/>
</dbReference>
<reference evidence="1" key="2">
    <citation type="journal article" date="2015" name="Fish Shellfish Immunol.">
        <title>Early steps in the European eel (Anguilla anguilla)-Vibrio vulnificus interaction in the gills: Role of the RtxA13 toxin.</title>
        <authorList>
            <person name="Callol A."/>
            <person name="Pajuelo D."/>
            <person name="Ebbesson L."/>
            <person name="Teles M."/>
            <person name="MacKenzie S."/>
            <person name="Amaro C."/>
        </authorList>
    </citation>
    <scope>NUCLEOTIDE SEQUENCE</scope>
</reference>
<proteinExistence type="predicted"/>
<protein>
    <submittedName>
        <fullName evidence="1">Uncharacterized protein</fullName>
    </submittedName>
</protein>
<organism evidence="1">
    <name type="scientific">Anguilla anguilla</name>
    <name type="common">European freshwater eel</name>
    <name type="synonym">Muraena anguilla</name>
    <dbReference type="NCBI Taxonomy" id="7936"/>
    <lineage>
        <taxon>Eukaryota</taxon>
        <taxon>Metazoa</taxon>
        <taxon>Chordata</taxon>
        <taxon>Craniata</taxon>
        <taxon>Vertebrata</taxon>
        <taxon>Euteleostomi</taxon>
        <taxon>Actinopterygii</taxon>
        <taxon>Neopterygii</taxon>
        <taxon>Teleostei</taxon>
        <taxon>Anguilliformes</taxon>
        <taxon>Anguillidae</taxon>
        <taxon>Anguilla</taxon>
    </lineage>
</organism>
<sequence>MKNSPRPSPDTLSYSVSFISEWISSITSKM</sequence>
<evidence type="ECO:0000313" key="1">
    <source>
        <dbReference type="EMBL" id="JAH10459.1"/>
    </source>
</evidence>
<dbReference type="AlphaFoldDB" id="A0A0E9Q137"/>
<accession>A0A0E9Q137</accession>
<reference evidence="1" key="1">
    <citation type="submission" date="2014-11" db="EMBL/GenBank/DDBJ databases">
        <authorList>
            <person name="Amaro Gonzalez C."/>
        </authorList>
    </citation>
    <scope>NUCLEOTIDE SEQUENCE</scope>
</reference>
<name>A0A0E9Q137_ANGAN</name>